<gene>
    <name evidence="2" type="ORF">ACFOEN_02960</name>
</gene>
<dbReference type="EMBL" id="JBHRTI010000003">
    <property type="protein sequence ID" value="MFC3146598.1"/>
    <property type="molecule type" value="Genomic_DNA"/>
</dbReference>
<dbReference type="Proteomes" id="UP001595556">
    <property type="component" value="Unassembled WGS sequence"/>
</dbReference>
<comment type="caution">
    <text evidence="2">The sequence shown here is derived from an EMBL/GenBank/DDBJ whole genome shotgun (WGS) entry which is preliminary data.</text>
</comment>
<keyword evidence="1" id="KW-0175">Coiled coil</keyword>
<evidence type="ECO:0000313" key="3">
    <source>
        <dbReference type="Proteomes" id="UP001595556"/>
    </source>
</evidence>
<sequence>MQDELEAMITRVERMADALKTARAENQALRAELASKAAEAGSLQSRLSAARDRIAHLLERLPGETTE</sequence>
<reference evidence="3" key="1">
    <citation type="journal article" date="2019" name="Int. J. Syst. Evol. Microbiol.">
        <title>The Global Catalogue of Microorganisms (GCM) 10K type strain sequencing project: providing services to taxonomists for standard genome sequencing and annotation.</title>
        <authorList>
            <consortium name="The Broad Institute Genomics Platform"/>
            <consortium name="The Broad Institute Genome Sequencing Center for Infectious Disease"/>
            <person name="Wu L."/>
            <person name="Ma J."/>
        </authorList>
    </citation>
    <scope>NUCLEOTIDE SEQUENCE [LARGE SCALE GENOMIC DNA]</scope>
    <source>
        <strain evidence="3">KCTC 52168</strain>
    </source>
</reference>
<accession>A0ABV7GY54</accession>
<evidence type="ECO:0000256" key="1">
    <source>
        <dbReference type="SAM" id="Coils"/>
    </source>
</evidence>
<organism evidence="2 3">
    <name type="scientific">Piscinibacterium candidicorallinum</name>
    <dbReference type="NCBI Taxonomy" id="1793872"/>
    <lineage>
        <taxon>Bacteria</taxon>
        <taxon>Pseudomonadati</taxon>
        <taxon>Pseudomonadota</taxon>
        <taxon>Betaproteobacteria</taxon>
        <taxon>Burkholderiales</taxon>
        <taxon>Piscinibacterium</taxon>
    </lineage>
</organism>
<evidence type="ECO:0000313" key="2">
    <source>
        <dbReference type="EMBL" id="MFC3146598.1"/>
    </source>
</evidence>
<dbReference type="RefSeq" id="WP_377300939.1">
    <property type="nucleotide sequence ID" value="NZ_CP180191.1"/>
</dbReference>
<name>A0ABV7GY54_9BURK</name>
<protein>
    <submittedName>
        <fullName evidence="2">DUF904 domain-containing protein</fullName>
    </submittedName>
</protein>
<keyword evidence="3" id="KW-1185">Reference proteome</keyword>
<feature type="coiled-coil region" evidence="1">
    <location>
        <begin position="2"/>
        <end position="39"/>
    </location>
</feature>
<proteinExistence type="predicted"/>